<dbReference type="RefSeq" id="WP_076032376.1">
    <property type="nucleotide sequence ID" value="NZ_CP016896.1"/>
</dbReference>
<sequence>MLWTSLARAPAKIRHRRYSPKSHAFESELTYLWFNPDQIEHDAQTCKLWSVRRWNILSIKPDDFLTMYSGSIRDRVKKAILEHANFVARADWEIRVLALPRYFGFRFNSVVFYYVFNRDQQLQFILSEITNTPWNERQVYVHDCREQDVQIQHFKSYQFKFNKAFHVSPFMPMALAYQWKFSHSNIQNVIHMQLYEQQQLIFDATMNFTLDPITFPSQQYRYALRYSVEPFKMLASIYLQAFQLWRKKVPFYRHPKKNKDI</sequence>
<dbReference type="KEGG" id="asol:BEN76_04375"/>
<dbReference type="PANTHER" id="PTHR33973:SF4">
    <property type="entry name" value="OS07G0153300 PROTEIN"/>
    <property type="match status" value="1"/>
</dbReference>
<proteinExistence type="predicted"/>
<evidence type="ECO:0008006" key="3">
    <source>
        <dbReference type="Google" id="ProtNLM"/>
    </source>
</evidence>
<dbReference type="PANTHER" id="PTHR33973">
    <property type="entry name" value="OS07G0153300 PROTEIN"/>
    <property type="match status" value="1"/>
</dbReference>
<reference evidence="1 2" key="1">
    <citation type="submission" date="2016-08" db="EMBL/GenBank/DDBJ databases">
        <title>Complete genome sequence of Acinetobacter baylyi strain GFJ2.</title>
        <authorList>
            <person name="Tabata M."/>
            <person name="Kuboki S."/>
            <person name="Gibu N."/>
            <person name="Kinouchi Y."/>
            <person name="Vangnai A."/>
            <person name="Kasai D."/>
            <person name="Fukuda M."/>
        </authorList>
    </citation>
    <scope>NUCLEOTIDE SEQUENCE [LARGE SCALE GENOMIC DNA]</scope>
    <source>
        <strain evidence="1 2">GFJ2</strain>
    </source>
</reference>
<dbReference type="STRING" id="487316.BEN76_04375"/>
<evidence type="ECO:0000313" key="2">
    <source>
        <dbReference type="Proteomes" id="UP000185674"/>
    </source>
</evidence>
<gene>
    <name evidence="1" type="ORF">BEN76_04375</name>
</gene>
<dbReference type="AlphaFoldDB" id="A0A1P8EGG2"/>
<dbReference type="Proteomes" id="UP000185674">
    <property type="component" value="Chromosome"/>
</dbReference>
<name>A0A1P8EGG2_9GAMM</name>
<dbReference type="InterPro" id="IPR010775">
    <property type="entry name" value="DUF1365"/>
</dbReference>
<organism evidence="1 2">
    <name type="scientific">Acinetobacter soli</name>
    <dbReference type="NCBI Taxonomy" id="487316"/>
    <lineage>
        <taxon>Bacteria</taxon>
        <taxon>Pseudomonadati</taxon>
        <taxon>Pseudomonadota</taxon>
        <taxon>Gammaproteobacteria</taxon>
        <taxon>Moraxellales</taxon>
        <taxon>Moraxellaceae</taxon>
        <taxon>Acinetobacter</taxon>
    </lineage>
</organism>
<dbReference type="Pfam" id="PF07103">
    <property type="entry name" value="DUF1365"/>
    <property type="match status" value="1"/>
</dbReference>
<evidence type="ECO:0000313" key="1">
    <source>
        <dbReference type="EMBL" id="APV35292.1"/>
    </source>
</evidence>
<accession>A0A1P8EGG2</accession>
<dbReference type="eggNOG" id="COG3496">
    <property type="taxonomic scope" value="Bacteria"/>
</dbReference>
<dbReference type="EMBL" id="CP016896">
    <property type="protein sequence ID" value="APV35292.1"/>
    <property type="molecule type" value="Genomic_DNA"/>
</dbReference>
<protein>
    <recommendedName>
        <fullName evidence="3">DUF1365 domain-containing protein</fullName>
    </recommendedName>
</protein>